<dbReference type="Proteomes" id="UP000542434">
    <property type="component" value="Unassembled WGS sequence"/>
</dbReference>
<dbReference type="PANTHER" id="PTHR24347">
    <property type="entry name" value="SERINE/THREONINE-PROTEIN KINASE"/>
    <property type="match status" value="1"/>
</dbReference>
<feature type="domain" description="Protein kinase" evidence="1">
    <location>
        <begin position="1"/>
        <end position="234"/>
    </location>
</feature>
<feature type="non-terminal residue" evidence="2">
    <location>
        <position position="234"/>
    </location>
</feature>
<dbReference type="Gene3D" id="1.10.510.10">
    <property type="entry name" value="Transferase(Phosphotransferase) domain 1"/>
    <property type="match status" value="1"/>
</dbReference>
<protein>
    <submittedName>
        <fullName evidence="2">CAMKV protein</fullName>
    </submittedName>
</protein>
<reference evidence="2 3" key="1">
    <citation type="submission" date="2019-09" db="EMBL/GenBank/DDBJ databases">
        <title>Bird 10,000 Genomes (B10K) Project - Family phase.</title>
        <authorList>
            <person name="Zhang G."/>
        </authorList>
    </citation>
    <scope>NUCLEOTIDE SEQUENCE [LARGE SCALE GENOMIC DNA]</scope>
    <source>
        <strain evidence="2">B10K-DU-001-07</strain>
        <tissue evidence="2">Muscle</tissue>
    </source>
</reference>
<gene>
    <name evidence="2" type="primary">Camkv</name>
    <name evidence="2" type="ORF">CICNIG_R00429</name>
</gene>
<sequence length="234" mass="25639">MPFGCVTLGDKKDYNQPSEVTDRYDLGQVIKTLTPKYAPEIFPSACKLLGLLGCGSCPPGEVMLGGGGDLFGCSQSFVLSSGEPVPKPVGPGSLTPRVTAARILVQPGGATGREVFDWILDQGYYSERDTSNVIRQVLEAVAYLHSLKIVHRNLKLENLVYYNRLKNSKIVISDFHLAKLENGLIKEPCGTPEYLAPEVVGRQRYGRPVDCWAIGVIMYILLSGNPPFYEEADE</sequence>
<evidence type="ECO:0000259" key="1">
    <source>
        <dbReference type="PROSITE" id="PS50011"/>
    </source>
</evidence>
<accession>A0A7K8VE77</accession>
<dbReference type="GO" id="GO:0004672">
    <property type="term" value="F:protein kinase activity"/>
    <property type="evidence" value="ECO:0007669"/>
    <property type="project" value="InterPro"/>
</dbReference>
<name>A0A7K8VE77_9STRI</name>
<dbReference type="Pfam" id="PF00069">
    <property type="entry name" value="Pkinase"/>
    <property type="match status" value="1"/>
</dbReference>
<dbReference type="AlphaFoldDB" id="A0A7K8VE77"/>
<dbReference type="EMBL" id="VWZC01009277">
    <property type="protein sequence ID" value="NXF64933.1"/>
    <property type="molecule type" value="Genomic_DNA"/>
</dbReference>
<dbReference type="GO" id="GO:0005524">
    <property type="term" value="F:ATP binding"/>
    <property type="evidence" value="ECO:0007669"/>
    <property type="project" value="InterPro"/>
</dbReference>
<keyword evidence="3" id="KW-1185">Reference proteome</keyword>
<dbReference type="PROSITE" id="PS50011">
    <property type="entry name" value="PROTEIN_KINASE_DOM"/>
    <property type="match status" value="1"/>
</dbReference>
<evidence type="ECO:0000313" key="2">
    <source>
        <dbReference type="EMBL" id="NXF64933.1"/>
    </source>
</evidence>
<dbReference type="SMART" id="SM00220">
    <property type="entry name" value="S_TKc"/>
    <property type="match status" value="1"/>
</dbReference>
<organism evidence="2 3">
    <name type="scientific">Ciccaba nigrolineata</name>
    <dbReference type="NCBI Taxonomy" id="1118524"/>
    <lineage>
        <taxon>Eukaryota</taxon>
        <taxon>Metazoa</taxon>
        <taxon>Chordata</taxon>
        <taxon>Craniata</taxon>
        <taxon>Vertebrata</taxon>
        <taxon>Euteleostomi</taxon>
        <taxon>Archelosauria</taxon>
        <taxon>Archosauria</taxon>
        <taxon>Dinosauria</taxon>
        <taxon>Saurischia</taxon>
        <taxon>Theropoda</taxon>
        <taxon>Coelurosauria</taxon>
        <taxon>Aves</taxon>
        <taxon>Neognathae</taxon>
        <taxon>Neoaves</taxon>
        <taxon>Telluraves</taxon>
        <taxon>Strigiformes</taxon>
        <taxon>Strigidae</taxon>
        <taxon>Ciccaba</taxon>
    </lineage>
</organism>
<feature type="non-terminal residue" evidence="2">
    <location>
        <position position="1"/>
    </location>
</feature>
<comment type="caution">
    <text evidence="2">The sequence shown here is derived from an EMBL/GenBank/DDBJ whole genome shotgun (WGS) entry which is preliminary data.</text>
</comment>
<proteinExistence type="predicted"/>
<dbReference type="InterPro" id="IPR000719">
    <property type="entry name" value="Prot_kinase_dom"/>
</dbReference>
<dbReference type="InterPro" id="IPR011009">
    <property type="entry name" value="Kinase-like_dom_sf"/>
</dbReference>
<evidence type="ECO:0000313" key="3">
    <source>
        <dbReference type="Proteomes" id="UP000542434"/>
    </source>
</evidence>
<dbReference type="SUPFAM" id="SSF56112">
    <property type="entry name" value="Protein kinase-like (PK-like)"/>
    <property type="match status" value="1"/>
</dbReference>